<evidence type="ECO:0000256" key="2">
    <source>
        <dbReference type="SAM" id="MobiDB-lite"/>
    </source>
</evidence>
<dbReference type="AlphaFoldDB" id="A0A1Z8JT52"/>
<accession>A0A1Z8JT52</accession>
<dbReference type="PROSITE" id="PS50005">
    <property type="entry name" value="TPR"/>
    <property type="match status" value="1"/>
</dbReference>
<feature type="compositionally biased region" description="Low complexity" evidence="2">
    <location>
        <begin position="455"/>
        <end position="464"/>
    </location>
</feature>
<name>A0A1Z8JT52_PICKU</name>
<evidence type="ECO:0000256" key="1">
    <source>
        <dbReference type="PROSITE-ProRule" id="PRU00339"/>
    </source>
</evidence>
<feature type="repeat" description="TPR" evidence="1">
    <location>
        <begin position="148"/>
        <end position="181"/>
    </location>
</feature>
<feature type="region of interest" description="Disordered" evidence="2">
    <location>
        <begin position="1"/>
        <end position="23"/>
    </location>
</feature>
<keyword evidence="1" id="KW-0802">TPR repeat</keyword>
<dbReference type="SUPFAM" id="SSF48452">
    <property type="entry name" value="TPR-like"/>
    <property type="match status" value="1"/>
</dbReference>
<dbReference type="InterPro" id="IPR011990">
    <property type="entry name" value="TPR-like_helical_dom_sf"/>
</dbReference>
<evidence type="ECO:0000313" key="3">
    <source>
        <dbReference type="EMBL" id="OUT23612.1"/>
    </source>
</evidence>
<feature type="compositionally biased region" description="Polar residues" evidence="2">
    <location>
        <begin position="482"/>
        <end position="493"/>
    </location>
</feature>
<feature type="compositionally biased region" description="Low complexity" evidence="2">
    <location>
        <begin position="544"/>
        <end position="591"/>
    </location>
</feature>
<feature type="region of interest" description="Disordered" evidence="2">
    <location>
        <begin position="423"/>
        <end position="442"/>
    </location>
</feature>
<feature type="region of interest" description="Disordered" evidence="2">
    <location>
        <begin position="448"/>
        <end position="493"/>
    </location>
</feature>
<comment type="caution">
    <text evidence="3">The sequence shown here is derived from an EMBL/GenBank/DDBJ whole genome shotgun (WGS) entry which is preliminary data.</text>
</comment>
<feature type="region of interest" description="Disordered" evidence="2">
    <location>
        <begin position="536"/>
        <end position="605"/>
    </location>
</feature>
<evidence type="ECO:0000313" key="4">
    <source>
        <dbReference type="Proteomes" id="UP000195871"/>
    </source>
</evidence>
<dbReference type="VEuPathDB" id="FungiDB:C5L36_0A07360"/>
<reference evidence="3 4" key="1">
    <citation type="submission" date="2017-05" db="EMBL/GenBank/DDBJ databases">
        <title>The Genome Sequence of Candida krusei Ckrusei653.</title>
        <authorList>
            <person name="Cuomo C."/>
            <person name="Forche A."/>
            <person name="Young S."/>
            <person name="Abouelleil A."/>
            <person name="Cao P."/>
            <person name="Chapman S."/>
            <person name="Cusick C."/>
            <person name="Shea T."/>
            <person name="Nusbaum C."/>
            <person name="Birren B."/>
        </authorList>
    </citation>
    <scope>NUCLEOTIDE SEQUENCE [LARGE SCALE GENOMIC DNA]</scope>
    <source>
        <strain evidence="3 4">Ckrusei653</strain>
    </source>
</reference>
<dbReference type="EMBL" id="NHMM01000002">
    <property type="protein sequence ID" value="OUT23612.1"/>
    <property type="molecule type" value="Genomic_DNA"/>
</dbReference>
<protein>
    <submittedName>
        <fullName evidence="3">Uncharacterized protein</fullName>
    </submittedName>
</protein>
<dbReference type="Gene3D" id="1.25.40.10">
    <property type="entry name" value="Tetratricopeptide repeat domain"/>
    <property type="match status" value="1"/>
</dbReference>
<organism evidence="3 4">
    <name type="scientific">Pichia kudriavzevii</name>
    <name type="common">Yeast</name>
    <name type="synonym">Issatchenkia orientalis</name>
    <dbReference type="NCBI Taxonomy" id="4909"/>
    <lineage>
        <taxon>Eukaryota</taxon>
        <taxon>Fungi</taxon>
        <taxon>Dikarya</taxon>
        <taxon>Ascomycota</taxon>
        <taxon>Saccharomycotina</taxon>
        <taxon>Pichiomycetes</taxon>
        <taxon>Pichiales</taxon>
        <taxon>Pichiaceae</taxon>
        <taxon>Pichia</taxon>
    </lineage>
</organism>
<dbReference type="Proteomes" id="UP000195871">
    <property type="component" value="Unassembled WGS sequence"/>
</dbReference>
<sequence>MKRQSSGGSTPAKRRRGEATPFDTQFNNTSNLLFETWMKCGQLSIQFNCLSFDFRIRCFESALKYSPTNVKALNLLVDALVERDVSLHNMNGLKMTIDLINSAFSFYPQLKTDLDLNMKLAKCYLYLDDPQAAHLIVDPLLDSHKERPVLYLMLGKVLSHSQTSRSAVEAFTRCLYLLPQDLKEYNDDDLNIARETHLQLIQISIEEGNLEPAKHELERFLSLPLTDNKKLNERAVSIMNQLFTQFHNLNDLTTCMWISQTAAKVYPDDYSILILYAYMLLSRNGPYFDPLKAFSIVSKISRLDKEYIKASNILDYIQSDKGDFLPWFMLAETYFYLGEYNISFDLLEVSMRKVRSPFKCNEFSDLAVQLLRSSNDKALIKNIELLLSKFNDQSPQYSSLSRFEIVTLPYDKRVSMFNLLESPEKSSPQIQKGKHQSLQQHKQLKLSLPLPPPQQQQQQQQQQQYTPVRMPSNEPTPATRHSLLNTGSHSQRQSPIQVFASPHPQHQHPSQMMVPMQFIQVPQNLPYSMPLIQQQNVQTQVSSPHQPQLHPQLQPQFPPSVQQQLHPPQLQPSQVQQQQQQQQQQQSQSHPHLMMVPGSNEPRAMPAPPNVPIHMVFPPNQPFVGPPGPSIPDQNGPYMVVPNGSPQQQQPHYHRVQQPLQQLQPLQPLQQLQPLQPLQQLQPMQTLQPPPPGYYISN</sequence>
<proteinExistence type="predicted"/>
<gene>
    <name evidence="3" type="ORF">CAS74_001938</name>
</gene>
<dbReference type="InterPro" id="IPR019734">
    <property type="entry name" value="TPR_rpt"/>
</dbReference>